<evidence type="ECO:0000313" key="9">
    <source>
        <dbReference type="EMBL" id="KAJ8364378.1"/>
    </source>
</evidence>
<comment type="similarity">
    <text evidence="1">Belongs to the tectonic family.</text>
</comment>
<keyword evidence="5" id="KW-0325">Glycoprotein</keyword>
<proteinExistence type="inferred from homology"/>
<dbReference type="Pfam" id="PF25752">
    <property type="entry name" value="DUF1619_N"/>
    <property type="match status" value="1"/>
</dbReference>
<feature type="domain" description="Tectonic-1-3 N-terminal" evidence="8">
    <location>
        <begin position="108"/>
        <end position="199"/>
    </location>
</feature>
<dbReference type="Pfam" id="PF07773">
    <property type="entry name" value="TCTN_DUF1619"/>
    <property type="match status" value="2"/>
</dbReference>
<name>A0A9Q1FQS5_SYNKA</name>
<dbReference type="InterPro" id="IPR057724">
    <property type="entry name" value="TCTN1-3_N"/>
</dbReference>
<dbReference type="GO" id="GO:0060271">
    <property type="term" value="P:cilium assembly"/>
    <property type="evidence" value="ECO:0007669"/>
    <property type="project" value="TreeGrafter"/>
</dbReference>
<feature type="domain" description="Tectonic-1-3" evidence="7">
    <location>
        <begin position="421"/>
        <end position="571"/>
    </location>
</feature>
<protein>
    <recommendedName>
        <fullName evidence="11">Tectonic-3</fullName>
    </recommendedName>
</protein>
<feature type="chain" id="PRO_5040236967" description="Tectonic-3" evidence="6">
    <location>
        <begin position="27"/>
        <end position="605"/>
    </location>
</feature>
<dbReference type="InterPro" id="IPR011677">
    <property type="entry name" value="TCTN1-3_dom"/>
</dbReference>
<sequence length="605" mass="65488">MADFLLFRAVHFCIFMLILSNKRAVAQSTASETSHKPTELWVTTNGSEEPVTAVPLETDTRTTTEFDTLVPGSFQTVTPKFGSIPATDADITTAQVTRDAHAIPTDATTDINLITTEATTETTDATTSVCTCDLTPGLCDIGCCCDTIDCGTNDLGYVFSGCEVEESSGVCIENWLMFRGNVDPTLITVNDTVFCVRNEKEQLKEDQTVPVSPLLNIQSPFSFSQQDTTHHSTTSTAFYRVDDAILTNFKSSSLLSILRQPSPGTASSSCVDRNPARFLRSVSLSCSRSVTALSCLGDPSLNARSYTNDISLLKAPVLQNVSIPNFTIPVLPLSEWPEPSLQNDSCLNVVAKVEFTVGYTSGGELTKATVNVTLMNTSINTAFLQEHAVRYLLASPSPTPGPSLAIGLPSYAPVIGRFGDDIRFLTVQRTSQGGECSSLPNARTPVLLTHNYFTGCFFSSLSDNCYELRSQLFGILQGAACPELVAMNSGTQPNWTRVIMQNCSDTPLGDSCESGCLVPLSLSVQLLWARQGLLSLPQNQILGAKFIFRCQAVKCPLTSPLAVTTEVTFSDTTGYPESPRGKPQPQWKFPFRFFSRGAEEQDAGL</sequence>
<evidence type="ECO:0000256" key="5">
    <source>
        <dbReference type="ARBA" id="ARBA00023180"/>
    </source>
</evidence>
<evidence type="ECO:0000256" key="4">
    <source>
        <dbReference type="ARBA" id="ARBA00022794"/>
    </source>
</evidence>
<reference evidence="9" key="1">
    <citation type="journal article" date="2023" name="Science">
        <title>Genome structures resolve the early diversification of teleost fishes.</title>
        <authorList>
            <person name="Parey E."/>
            <person name="Louis A."/>
            <person name="Montfort J."/>
            <person name="Bouchez O."/>
            <person name="Roques C."/>
            <person name="Iampietro C."/>
            <person name="Lluch J."/>
            <person name="Castinel A."/>
            <person name="Donnadieu C."/>
            <person name="Desvignes T."/>
            <person name="Floi Bucao C."/>
            <person name="Jouanno E."/>
            <person name="Wen M."/>
            <person name="Mejri S."/>
            <person name="Dirks R."/>
            <person name="Jansen H."/>
            <person name="Henkel C."/>
            <person name="Chen W.J."/>
            <person name="Zahm M."/>
            <person name="Cabau C."/>
            <person name="Klopp C."/>
            <person name="Thompson A.W."/>
            <person name="Robinson-Rechavi M."/>
            <person name="Braasch I."/>
            <person name="Lecointre G."/>
            <person name="Bobe J."/>
            <person name="Postlethwait J.H."/>
            <person name="Berthelot C."/>
            <person name="Roest Crollius H."/>
            <person name="Guiguen Y."/>
        </authorList>
    </citation>
    <scope>NUCLEOTIDE SEQUENCE</scope>
    <source>
        <strain evidence="9">WJC10195</strain>
    </source>
</reference>
<evidence type="ECO:0000259" key="7">
    <source>
        <dbReference type="Pfam" id="PF07773"/>
    </source>
</evidence>
<dbReference type="GO" id="GO:0007224">
    <property type="term" value="P:smoothened signaling pathway"/>
    <property type="evidence" value="ECO:0007669"/>
    <property type="project" value="TreeGrafter"/>
</dbReference>
<evidence type="ECO:0000256" key="6">
    <source>
        <dbReference type="SAM" id="SignalP"/>
    </source>
</evidence>
<evidence type="ECO:0000259" key="8">
    <source>
        <dbReference type="Pfam" id="PF25752"/>
    </source>
</evidence>
<evidence type="ECO:0000313" key="10">
    <source>
        <dbReference type="Proteomes" id="UP001152622"/>
    </source>
</evidence>
<dbReference type="OrthoDB" id="184109at2759"/>
<dbReference type="EMBL" id="JAINUF010000004">
    <property type="protein sequence ID" value="KAJ8364378.1"/>
    <property type="molecule type" value="Genomic_DNA"/>
</dbReference>
<dbReference type="PANTHER" id="PTHR14611:SF4">
    <property type="entry name" value="TECTONIC-3"/>
    <property type="match status" value="1"/>
</dbReference>
<comment type="caution">
    <text evidence="9">The sequence shown here is derived from an EMBL/GenBank/DDBJ whole genome shotgun (WGS) entry which is preliminary data.</text>
</comment>
<dbReference type="AlphaFoldDB" id="A0A9Q1FQS5"/>
<accession>A0A9Q1FQS5</accession>
<dbReference type="InterPro" id="IPR040354">
    <property type="entry name" value="TCTN1-3"/>
</dbReference>
<dbReference type="PANTHER" id="PTHR14611">
    <property type="entry name" value="TECTONIC FAMILY MEMBER"/>
    <property type="match status" value="1"/>
</dbReference>
<gene>
    <name evidence="9" type="ORF">SKAU_G00132090</name>
</gene>
<feature type="signal peptide" evidence="6">
    <location>
        <begin position="1"/>
        <end position="26"/>
    </location>
</feature>
<evidence type="ECO:0000256" key="2">
    <source>
        <dbReference type="ARBA" id="ARBA00011495"/>
    </source>
</evidence>
<evidence type="ECO:0000256" key="1">
    <source>
        <dbReference type="ARBA" id="ARBA00007633"/>
    </source>
</evidence>
<comment type="subunit">
    <text evidence="2">Part of the tectonic-like complex (also named B9 complex).</text>
</comment>
<feature type="domain" description="Tectonic-1-3" evidence="7">
    <location>
        <begin position="237"/>
        <end position="389"/>
    </location>
</feature>
<dbReference type="Proteomes" id="UP001152622">
    <property type="component" value="Chromosome 4"/>
</dbReference>
<organism evidence="9 10">
    <name type="scientific">Synaphobranchus kaupii</name>
    <name type="common">Kaup's arrowtooth eel</name>
    <dbReference type="NCBI Taxonomy" id="118154"/>
    <lineage>
        <taxon>Eukaryota</taxon>
        <taxon>Metazoa</taxon>
        <taxon>Chordata</taxon>
        <taxon>Craniata</taxon>
        <taxon>Vertebrata</taxon>
        <taxon>Euteleostomi</taxon>
        <taxon>Actinopterygii</taxon>
        <taxon>Neopterygii</taxon>
        <taxon>Teleostei</taxon>
        <taxon>Anguilliformes</taxon>
        <taxon>Synaphobranchidae</taxon>
        <taxon>Synaphobranchus</taxon>
    </lineage>
</organism>
<evidence type="ECO:0008006" key="11">
    <source>
        <dbReference type="Google" id="ProtNLM"/>
    </source>
</evidence>
<keyword evidence="10" id="KW-1185">Reference proteome</keyword>
<keyword evidence="4" id="KW-0970">Cilium biogenesis/degradation</keyword>
<keyword evidence="3 6" id="KW-0732">Signal</keyword>
<evidence type="ECO:0000256" key="3">
    <source>
        <dbReference type="ARBA" id="ARBA00022729"/>
    </source>
</evidence>